<gene>
    <name evidence="1" type="ORF">SAMN05421811_104640</name>
</gene>
<sequence length="144" mass="16409">MSRYIEPTRMDHLFNRMVARLTRLGISLLGSRILYVRGRTSGEWRTTPVNMLTLNGSRYLVAPRGVTQWVRNLRAAGNGELHVGRRVETFTATELSDDEKPAILRAYLKRWGWEVGRFFEGLNANASEEEVQAVAPGFPVFRIS</sequence>
<proteinExistence type="predicted"/>
<dbReference type="Pfam" id="PF04075">
    <property type="entry name" value="F420H2_quin_red"/>
    <property type="match status" value="1"/>
</dbReference>
<dbReference type="Gene3D" id="2.30.110.10">
    <property type="entry name" value="Electron Transport, Fmn-binding Protein, Chain A"/>
    <property type="match status" value="1"/>
</dbReference>
<dbReference type="Proteomes" id="UP000199361">
    <property type="component" value="Unassembled WGS sequence"/>
</dbReference>
<dbReference type="GO" id="GO:0016491">
    <property type="term" value="F:oxidoreductase activity"/>
    <property type="evidence" value="ECO:0007669"/>
    <property type="project" value="InterPro"/>
</dbReference>
<evidence type="ECO:0000313" key="2">
    <source>
        <dbReference type="Proteomes" id="UP000199361"/>
    </source>
</evidence>
<dbReference type="AlphaFoldDB" id="A0A1I0I1W8"/>
<accession>A0A1I0I1W8</accession>
<dbReference type="RefSeq" id="WP_091081760.1">
    <property type="nucleotide sequence ID" value="NZ_FOHX01000004.1"/>
</dbReference>
<dbReference type="NCBIfam" id="TIGR00026">
    <property type="entry name" value="hi_GC_TIGR00026"/>
    <property type="match status" value="1"/>
</dbReference>
<dbReference type="OrthoDB" id="5186446at2"/>
<protein>
    <submittedName>
        <fullName evidence="1">Deazaflavin-dependent oxidoreductase, nitroreductase family</fullName>
    </submittedName>
</protein>
<name>A0A1I0I1W8_9ACTN</name>
<keyword evidence="2" id="KW-1185">Reference proteome</keyword>
<organism evidence="1 2">
    <name type="scientific">Nonomuraea wenchangensis</name>
    <dbReference type="NCBI Taxonomy" id="568860"/>
    <lineage>
        <taxon>Bacteria</taxon>
        <taxon>Bacillati</taxon>
        <taxon>Actinomycetota</taxon>
        <taxon>Actinomycetes</taxon>
        <taxon>Streptosporangiales</taxon>
        <taxon>Streptosporangiaceae</taxon>
        <taxon>Nonomuraea</taxon>
    </lineage>
</organism>
<evidence type="ECO:0000313" key="1">
    <source>
        <dbReference type="EMBL" id="SET90620.1"/>
    </source>
</evidence>
<dbReference type="EMBL" id="FOHX01000004">
    <property type="protein sequence ID" value="SET90620.1"/>
    <property type="molecule type" value="Genomic_DNA"/>
</dbReference>
<dbReference type="InterPro" id="IPR004378">
    <property type="entry name" value="F420H2_quin_Rdtase"/>
</dbReference>
<reference evidence="1 2" key="1">
    <citation type="submission" date="2016-10" db="EMBL/GenBank/DDBJ databases">
        <authorList>
            <person name="de Groot N.N."/>
        </authorList>
    </citation>
    <scope>NUCLEOTIDE SEQUENCE [LARGE SCALE GENOMIC DNA]</scope>
    <source>
        <strain evidence="1 2">CGMCC 4.5598</strain>
    </source>
</reference>
<dbReference type="InterPro" id="IPR012349">
    <property type="entry name" value="Split_barrel_FMN-bd"/>
</dbReference>
<dbReference type="STRING" id="568860.SAMN05421811_104640"/>